<name>A0A1B6QHK3_SORBI</name>
<evidence type="ECO:0000313" key="3">
    <source>
        <dbReference type="Proteomes" id="UP000000768"/>
    </source>
</evidence>
<organism evidence="2 3">
    <name type="scientific">Sorghum bicolor</name>
    <name type="common">Sorghum</name>
    <name type="synonym">Sorghum vulgare</name>
    <dbReference type="NCBI Taxonomy" id="4558"/>
    <lineage>
        <taxon>Eukaryota</taxon>
        <taxon>Viridiplantae</taxon>
        <taxon>Streptophyta</taxon>
        <taxon>Embryophyta</taxon>
        <taxon>Tracheophyta</taxon>
        <taxon>Spermatophyta</taxon>
        <taxon>Magnoliopsida</taxon>
        <taxon>Liliopsida</taxon>
        <taxon>Poales</taxon>
        <taxon>Poaceae</taxon>
        <taxon>PACMAD clade</taxon>
        <taxon>Panicoideae</taxon>
        <taxon>Andropogonodae</taxon>
        <taxon>Andropogoneae</taxon>
        <taxon>Sorghinae</taxon>
        <taxon>Sorghum</taxon>
    </lineage>
</organism>
<dbReference type="Gramene" id="KXG37402">
    <property type="protein sequence ID" value="KXG37402"/>
    <property type="gene ID" value="SORBI_3001G064400"/>
</dbReference>
<dbReference type="PANTHER" id="PTHR33170:SF40">
    <property type="entry name" value="OS04G0557100 PROTEIN"/>
    <property type="match status" value="1"/>
</dbReference>
<dbReference type="InterPro" id="IPR036875">
    <property type="entry name" value="Znf_CCHC_sf"/>
</dbReference>
<reference evidence="2 3" key="1">
    <citation type="journal article" date="2009" name="Nature">
        <title>The Sorghum bicolor genome and the diversification of grasses.</title>
        <authorList>
            <person name="Paterson A.H."/>
            <person name="Bowers J.E."/>
            <person name="Bruggmann R."/>
            <person name="Dubchak I."/>
            <person name="Grimwood J."/>
            <person name="Gundlach H."/>
            <person name="Haberer G."/>
            <person name="Hellsten U."/>
            <person name="Mitros T."/>
            <person name="Poliakov A."/>
            <person name="Schmutz J."/>
            <person name="Spannagl M."/>
            <person name="Tang H."/>
            <person name="Wang X."/>
            <person name="Wicker T."/>
            <person name="Bharti A.K."/>
            <person name="Chapman J."/>
            <person name="Feltus F.A."/>
            <person name="Gowik U."/>
            <person name="Grigoriev I.V."/>
            <person name="Lyons E."/>
            <person name="Maher C.A."/>
            <person name="Martis M."/>
            <person name="Narechania A."/>
            <person name="Otillar R.P."/>
            <person name="Penning B.W."/>
            <person name="Salamov A.A."/>
            <person name="Wang Y."/>
            <person name="Zhang L."/>
            <person name="Carpita N.C."/>
            <person name="Freeling M."/>
            <person name="Gingle A.R."/>
            <person name="Hash C.T."/>
            <person name="Keller B."/>
            <person name="Klein P."/>
            <person name="Kresovich S."/>
            <person name="McCann M.C."/>
            <person name="Ming R."/>
            <person name="Peterson D.G."/>
            <person name="Mehboob-ur-Rahman"/>
            <person name="Ware D."/>
            <person name="Westhoff P."/>
            <person name="Mayer K.F."/>
            <person name="Messing J."/>
            <person name="Rokhsar D.S."/>
        </authorList>
    </citation>
    <scope>NUCLEOTIDE SEQUENCE [LARGE SCALE GENOMIC DNA]</scope>
    <source>
        <strain evidence="3">cv. BTx623</strain>
    </source>
</reference>
<dbReference type="EMBL" id="CM000760">
    <property type="protein sequence ID" value="KXG37402.1"/>
    <property type="molecule type" value="Genomic_DNA"/>
</dbReference>
<accession>A0A1B6QHK3</accession>
<keyword evidence="3" id="KW-1185">Reference proteome</keyword>
<dbReference type="OMA" id="ICDSHEH"/>
<reference evidence="3" key="2">
    <citation type="journal article" date="2018" name="Plant J.">
        <title>The Sorghum bicolor reference genome: improved assembly, gene annotations, a transcriptome atlas, and signatures of genome organization.</title>
        <authorList>
            <person name="McCormick R.F."/>
            <person name="Truong S.K."/>
            <person name="Sreedasyam A."/>
            <person name="Jenkins J."/>
            <person name="Shu S."/>
            <person name="Sims D."/>
            <person name="Kennedy M."/>
            <person name="Amirebrahimi M."/>
            <person name="Weers B.D."/>
            <person name="McKinley B."/>
            <person name="Mattison A."/>
            <person name="Morishige D.T."/>
            <person name="Grimwood J."/>
            <person name="Schmutz J."/>
            <person name="Mullet J.E."/>
        </authorList>
    </citation>
    <scope>NUCLEOTIDE SEQUENCE [LARGE SCALE GENOMIC DNA]</scope>
    <source>
        <strain evidence="3">cv. BTx623</strain>
    </source>
</reference>
<evidence type="ECO:0008006" key="4">
    <source>
        <dbReference type="Google" id="ProtNLM"/>
    </source>
</evidence>
<dbReference type="GO" id="GO:0003676">
    <property type="term" value="F:nucleic acid binding"/>
    <property type="evidence" value="ECO:0007669"/>
    <property type="project" value="InterPro"/>
</dbReference>
<dbReference type="InParanoid" id="A0A1B6QHK3"/>
<dbReference type="SUPFAM" id="SSF57756">
    <property type="entry name" value="Retrovirus zinc finger-like domains"/>
    <property type="match status" value="1"/>
</dbReference>
<evidence type="ECO:0000256" key="1">
    <source>
        <dbReference type="SAM" id="MobiDB-lite"/>
    </source>
</evidence>
<dbReference type="AlphaFoldDB" id="A0A1B6QHK3"/>
<feature type="compositionally biased region" description="Acidic residues" evidence="1">
    <location>
        <begin position="221"/>
        <end position="238"/>
    </location>
</feature>
<dbReference type="Gene3D" id="4.10.60.10">
    <property type="entry name" value="Zinc finger, CCHC-type"/>
    <property type="match status" value="1"/>
</dbReference>
<dbReference type="STRING" id="4558.A0A1B6QHK3"/>
<dbReference type="Proteomes" id="UP000000768">
    <property type="component" value="Chromosome 1"/>
</dbReference>
<sequence>MGVGVGEDVRGSDIVLSLNDEGGGNKEGGEAVMTSGRCSKCSKKGHQAAACKTEVYCVICDSHEHMNHRCPLLKAPRPVAHAAGYAVMDLGFYHIPHPPLPRVKKDSKMARVSVVGGVLSGDQLIMQLRRIVPVKWNWELKVLGEGNFLTQFPSRTELQRSIAYGGADAKGEGVSAGTRLQFEEWQEKEEGFLLPKVWLDVVIGDHYFDLEFEVETRGYDENGEEVDIEWDDGGNEGDGEGKEQDPNSENGLFDDQACERNNKRAKRNEGGHGGGGLEKEKFLEFLKWKANKVIEVAVEKALEEASTKVAEEKEGSWEEEASATPEMRGDSSVGTKEEVQAMVVEVGVAVSQVEELEKGSSKLDSEERGMTVAQDIFADAKLVDVAMIPEVVLSPTRVSPRLAGVAAEHTLVRAERLVQSKNLECNKGNKSMVPSAFSSVSQAVDNLRAIGLGAGSSGSASFETNVQSLLEKDFSHVGHGAVLGTGETEVSDADSVES</sequence>
<dbReference type="GO" id="GO:0008270">
    <property type="term" value="F:zinc ion binding"/>
    <property type="evidence" value="ECO:0007669"/>
    <property type="project" value="InterPro"/>
</dbReference>
<dbReference type="FunCoup" id="A0A1B6QHK3">
    <property type="interactions" value="550"/>
</dbReference>
<protein>
    <recommendedName>
        <fullName evidence="4">CCHC-type domain-containing protein</fullName>
    </recommendedName>
</protein>
<proteinExistence type="predicted"/>
<feature type="region of interest" description="Disordered" evidence="1">
    <location>
        <begin position="221"/>
        <end position="255"/>
    </location>
</feature>
<dbReference type="PANTHER" id="PTHR33170">
    <property type="entry name" value="DUF4283 DOMAIN-CONTAINING PROTEIN-RELATED"/>
    <property type="match status" value="1"/>
</dbReference>
<feature type="region of interest" description="Disordered" evidence="1">
    <location>
        <begin position="309"/>
        <end position="334"/>
    </location>
</feature>
<evidence type="ECO:0000313" key="2">
    <source>
        <dbReference type="EMBL" id="KXG37402.1"/>
    </source>
</evidence>
<gene>
    <name evidence="2" type="ORF">SORBI_3001G064400</name>
</gene>